<dbReference type="EMBL" id="BEZZ01001008">
    <property type="protein sequence ID" value="GCC37494.1"/>
    <property type="molecule type" value="Genomic_DNA"/>
</dbReference>
<dbReference type="Proteomes" id="UP000287033">
    <property type="component" value="Unassembled WGS sequence"/>
</dbReference>
<keyword evidence="3" id="KW-1185">Reference proteome</keyword>
<proteinExistence type="predicted"/>
<evidence type="ECO:0000313" key="2">
    <source>
        <dbReference type="EMBL" id="GCC37494.1"/>
    </source>
</evidence>
<feature type="non-terminal residue" evidence="2">
    <location>
        <position position="38"/>
    </location>
</feature>
<name>A0A401T4H3_CHIPU</name>
<reference evidence="2 3" key="1">
    <citation type="journal article" date="2018" name="Nat. Ecol. Evol.">
        <title>Shark genomes provide insights into elasmobranch evolution and the origin of vertebrates.</title>
        <authorList>
            <person name="Hara Y"/>
            <person name="Yamaguchi K"/>
            <person name="Onimaru K"/>
            <person name="Kadota M"/>
            <person name="Koyanagi M"/>
            <person name="Keeley SD"/>
            <person name="Tatsumi K"/>
            <person name="Tanaka K"/>
            <person name="Motone F"/>
            <person name="Kageyama Y"/>
            <person name="Nozu R"/>
            <person name="Adachi N"/>
            <person name="Nishimura O"/>
            <person name="Nakagawa R"/>
            <person name="Tanegashima C"/>
            <person name="Kiyatake I"/>
            <person name="Matsumoto R"/>
            <person name="Murakumo K"/>
            <person name="Nishida K"/>
            <person name="Terakita A"/>
            <person name="Kuratani S"/>
            <person name="Sato K"/>
            <person name="Hyodo S Kuraku.S."/>
        </authorList>
    </citation>
    <scope>NUCLEOTIDE SEQUENCE [LARGE SCALE GENOMIC DNA]</scope>
</reference>
<comment type="caution">
    <text evidence="2">The sequence shown here is derived from an EMBL/GenBank/DDBJ whole genome shotgun (WGS) entry which is preliminary data.</text>
</comment>
<protein>
    <submittedName>
        <fullName evidence="2">Uncharacterized protein</fullName>
    </submittedName>
</protein>
<accession>A0A401T4H3</accession>
<evidence type="ECO:0000313" key="3">
    <source>
        <dbReference type="Proteomes" id="UP000287033"/>
    </source>
</evidence>
<dbReference type="AlphaFoldDB" id="A0A401T4H3"/>
<sequence>MGALLQRSKSCRSNRKSLVVSSPSPSLSRPLSPLSVPT</sequence>
<organism evidence="2 3">
    <name type="scientific">Chiloscyllium punctatum</name>
    <name type="common">Brownbanded bambooshark</name>
    <name type="synonym">Hemiscyllium punctatum</name>
    <dbReference type="NCBI Taxonomy" id="137246"/>
    <lineage>
        <taxon>Eukaryota</taxon>
        <taxon>Metazoa</taxon>
        <taxon>Chordata</taxon>
        <taxon>Craniata</taxon>
        <taxon>Vertebrata</taxon>
        <taxon>Chondrichthyes</taxon>
        <taxon>Elasmobranchii</taxon>
        <taxon>Galeomorphii</taxon>
        <taxon>Galeoidea</taxon>
        <taxon>Orectolobiformes</taxon>
        <taxon>Hemiscylliidae</taxon>
        <taxon>Chiloscyllium</taxon>
    </lineage>
</organism>
<feature type="region of interest" description="Disordered" evidence="1">
    <location>
        <begin position="1"/>
        <end position="38"/>
    </location>
</feature>
<feature type="compositionally biased region" description="Low complexity" evidence="1">
    <location>
        <begin position="17"/>
        <end position="38"/>
    </location>
</feature>
<dbReference type="STRING" id="137246.A0A401T4H3"/>
<gene>
    <name evidence="2" type="ORF">chiPu_0015998</name>
</gene>
<evidence type="ECO:0000256" key="1">
    <source>
        <dbReference type="SAM" id="MobiDB-lite"/>
    </source>
</evidence>